<dbReference type="EMBL" id="JABSTR010000004">
    <property type="protein sequence ID" value="KAH9369252.1"/>
    <property type="molecule type" value="Genomic_DNA"/>
</dbReference>
<evidence type="ECO:0000313" key="2">
    <source>
        <dbReference type="EMBL" id="KAH9369252.1"/>
    </source>
</evidence>
<evidence type="ECO:0000256" key="1">
    <source>
        <dbReference type="SAM" id="MobiDB-lite"/>
    </source>
</evidence>
<keyword evidence="3" id="KW-1185">Reference proteome</keyword>
<protein>
    <submittedName>
        <fullName evidence="2">Uncharacterized protein</fullName>
    </submittedName>
</protein>
<evidence type="ECO:0000313" key="3">
    <source>
        <dbReference type="Proteomes" id="UP000821853"/>
    </source>
</evidence>
<dbReference type="VEuPathDB" id="VectorBase:HLOH_043296"/>
<organism evidence="2 3">
    <name type="scientific">Haemaphysalis longicornis</name>
    <name type="common">Bush tick</name>
    <dbReference type="NCBI Taxonomy" id="44386"/>
    <lineage>
        <taxon>Eukaryota</taxon>
        <taxon>Metazoa</taxon>
        <taxon>Ecdysozoa</taxon>
        <taxon>Arthropoda</taxon>
        <taxon>Chelicerata</taxon>
        <taxon>Arachnida</taxon>
        <taxon>Acari</taxon>
        <taxon>Parasitiformes</taxon>
        <taxon>Ixodida</taxon>
        <taxon>Ixodoidea</taxon>
        <taxon>Ixodidae</taxon>
        <taxon>Haemaphysalinae</taxon>
        <taxon>Haemaphysalis</taxon>
    </lineage>
</organism>
<comment type="caution">
    <text evidence="2">The sequence shown here is derived from an EMBL/GenBank/DDBJ whole genome shotgun (WGS) entry which is preliminary data.</text>
</comment>
<proteinExistence type="predicted"/>
<dbReference type="AlphaFoldDB" id="A0A9J6G498"/>
<feature type="compositionally biased region" description="Basic and acidic residues" evidence="1">
    <location>
        <begin position="61"/>
        <end position="74"/>
    </location>
</feature>
<gene>
    <name evidence="2" type="ORF">HPB48_012328</name>
</gene>
<dbReference type="Proteomes" id="UP000821853">
    <property type="component" value="Chromosome 2"/>
</dbReference>
<accession>A0A9J6G498</accession>
<sequence length="94" mass="9858">MNSTEKASGAKGFADECALDAKATPRAPLIPHLPPSVHSREAGPRGYGLPRGLSPNRARPVHLETGGKEAESRMSRFSGGDICGALLMRPPLSP</sequence>
<reference evidence="2 3" key="1">
    <citation type="journal article" date="2020" name="Cell">
        <title>Large-Scale Comparative Analyses of Tick Genomes Elucidate Their Genetic Diversity and Vector Capacities.</title>
        <authorList>
            <consortium name="Tick Genome and Microbiome Consortium (TIGMIC)"/>
            <person name="Jia N."/>
            <person name="Wang J."/>
            <person name="Shi W."/>
            <person name="Du L."/>
            <person name="Sun Y."/>
            <person name="Zhan W."/>
            <person name="Jiang J.F."/>
            <person name="Wang Q."/>
            <person name="Zhang B."/>
            <person name="Ji P."/>
            <person name="Bell-Sakyi L."/>
            <person name="Cui X.M."/>
            <person name="Yuan T.T."/>
            <person name="Jiang B.G."/>
            <person name="Yang W.F."/>
            <person name="Lam T.T."/>
            <person name="Chang Q.C."/>
            <person name="Ding S.J."/>
            <person name="Wang X.J."/>
            <person name="Zhu J.G."/>
            <person name="Ruan X.D."/>
            <person name="Zhao L."/>
            <person name="Wei J.T."/>
            <person name="Ye R.Z."/>
            <person name="Que T.C."/>
            <person name="Du C.H."/>
            <person name="Zhou Y.H."/>
            <person name="Cheng J.X."/>
            <person name="Dai P.F."/>
            <person name="Guo W.B."/>
            <person name="Han X.H."/>
            <person name="Huang E.J."/>
            <person name="Li L.F."/>
            <person name="Wei W."/>
            <person name="Gao Y.C."/>
            <person name="Liu J.Z."/>
            <person name="Shao H.Z."/>
            <person name="Wang X."/>
            <person name="Wang C.C."/>
            <person name="Yang T.C."/>
            <person name="Huo Q.B."/>
            <person name="Li W."/>
            <person name="Chen H.Y."/>
            <person name="Chen S.E."/>
            <person name="Zhou L.G."/>
            <person name="Ni X.B."/>
            <person name="Tian J.H."/>
            <person name="Sheng Y."/>
            <person name="Liu T."/>
            <person name="Pan Y.S."/>
            <person name="Xia L.Y."/>
            <person name="Li J."/>
            <person name="Zhao F."/>
            <person name="Cao W.C."/>
        </authorList>
    </citation>
    <scope>NUCLEOTIDE SEQUENCE [LARGE SCALE GENOMIC DNA]</scope>
    <source>
        <strain evidence="2">HaeL-2018</strain>
    </source>
</reference>
<feature type="region of interest" description="Disordered" evidence="1">
    <location>
        <begin position="25"/>
        <end position="76"/>
    </location>
</feature>
<name>A0A9J6G498_HAELO</name>